<comment type="subcellular location">
    <subcellularLocation>
        <location evidence="1">Nucleus</location>
    </subcellularLocation>
</comment>
<name>A0ABM1MAG3_NICVS</name>
<dbReference type="PANTHER" id="PTHR13394:SF0">
    <property type="entry name" value="ORIGIN RECOGNITION COMPLEX SUBUNIT 6"/>
    <property type="match status" value="1"/>
</dbReference>
<evidence type="ECO:0000259" key="6">
    <source>
        <dbReference type="Pfam" id="PF05460"/>
    </source>
</evidence>
<dbReference type="Pfam" id="PF21913">
    <property type="entry name" value="ORC6_2nd"/>
    <property type="match status" value="1"/>
</dbReference>
<feature type="domain" description="ORC6 second cyclin-like" evidence="7">
    <location>
        <begin position="110"/>
        <end position="191"/>
    </location>
</feature>
<dbReference type="InterPro" id="IPR008721">
    <property type="entry name" value="ORC6_cyclin_first"/>
</dbReference>
<protein>
    <submittedName>
        <fullName evidence="9">Origin recognition complex subunit 6</fullName>
    </submittedName>
</protein>
<evidence type="ECO:0000259" key="7">
    <source>
        <dbReference type="Pfam" id="PF21913"/>
    </source>
</evidence>
<dbReference type="Gene3D" id="1.10.472.10">
    <property type="entry name" value="Cyclin-like"/>
    <property type="match status" value="1"/>
</dbReference>
<dbReference type="InterPro" id="IPR054113">
    <property type="entry name" value="ORC6_cyclin-like_2nd"/>
</dbReference>
<evidence type="ECO:0000256" key="4">
    <source>
        <dbReference type="ARBA" id="ARBA00023125"/>
    </source>
</evidence>
<dbReference type="InterPro" id="IPR020529">
    <property type="entry name" value="ORC6_met/pln"/>
</dbReference>
<gene>
    <name evidence="9" type="primary">LOC108558969</name>
</gene>
<dbReference type="Pfam" id="PF05460">
    <property type="entry name" value="ORC6"/>
    <property type="match status" value="1"/>
</dbReference>
<evidence type="ECO:0000313" key="9">
    <source>
        <dbReference type="RefSeq" id="XP_017771563.1"/>
    </source>
</evidence>
<dbReference type="Proteomes" id="UP000695000">
    <property type="component" value="Unplaced"/>
</dbReference>
<accession>A0ABM1MAG3</accession>
<sequence>MKLKENSSNITRMSSTDNKILTNVSERLGLQDEIPIIKKAEEFLRMYQNKGGIQNLNDSAKAVFCLDLAASLLGIGFDKETAIKLSGLKKTAYQNKLHMVEKVLELDKPLTIGEVCVQFSCTVVKELAEKIYEKYKNQGIQSDLDHPQYVAVSVFTACKLKSFKIQKSQLVSISRLKLSQWKELESEFAKFVEKVGFTANIGGKKRKGANEFHTYLEEFAKNDENKVSKSPKKCEKIEEYSVWKERILEQARAALET</sequence>
<keyword evidence="8" id="KW-1185">Reference proteome</keyword>
<proteinExistence type="inferred from homology"/>
<dbReference type="RefSeq" id="XP_017771563.1">
    <property type="nucleotide sequence ID" value="XM_017916074.1"/>
</dbReference>
<keyword evidence="4" id="KW-0238">DNA-binding</keyword>
<organism evidence="8 9">
    <name type="scientific">Nicrophorus vespilloides</name>
    <name type="common">Boreal carrion beetle</name>
    <dbReference type="NCBI Taxonomy" id="110193"/>
    <lineage>
        <taxon>Eukaryota</taxon>
        <taxon>Metazoa</taxon>
        <taxon>Ecdysozoa</taxon>
        <taxon>Arthropoda</taxon>
        <taxon>Hexapoda</taxon>
        <taxon>Insecta</taxon>
        <taxon>Pterygota</taxon>
        <taxon>Neoptera</taxon>
        <taxon>Endopterygota</taxon>
        <taxon>Coleoptera</taxon>
        <taxon>Polyphaga</taxon>
        <taxon>Staphyliniformia</taxon>
        <taxon>Silphidae</taxon>
        <taxon>Nicrophorinae</taxon>
        <taxon>Nicrophorus</taxon>
    </lineage>
</organism>
<evidence type="ECO:0000256" key="2">
    <source>
        <dbReference type="ARBA" id="ARBA00010840"/>
    </source>
</evidence>
<dbReference type="GeneID" id="108558969"/>
<keyword evidence="3" id="KW-0235">DNA replication</keyword>
<feature type="domain" description="ORC6 first cyclin-like" evidence="6">
    <location>
        <begin position="21"/>
        <end position="105"/>
    </location>
</feature>
<keyword evidence="5" id="KW-0539">Nucleus</keyword>
<dbReference type="PANTHER" id="PTHR13394">
    <property type="entry name" value="ORIGIN RECOGNITION COMPLEX SUBUNIT 6"/>
    <property type="match status" value="1"/>
</dbReference>
<comment type="similarity">
    <text evidence="2">Belongs to the ORC6 family.</text>
</comment>
<evidence type="ECO:0000256" key="3">
    <source>
        <dbReference type="ARBA" id="ARBA00022705"/>
    </source>
</evidence>
<evidence type="ECO:0000256" key="1">
    <source>
        <dbReference type="ARBA" id="ARBA00004123"/>
    </source>
</evidence>
<evidence type="ECO:0000313" key="8">
    <source>
        <dbReference type="Proteomes" id="UP000695000"/>
    </source>
</evidence>
<reference evidence="9" key="1">
    <citation type="submission" date="2025-08" db="UniProtKB">
        <authorList>
            <consortium name="RefSeq"/>
        </authorList>
    </citation>
    <scope>IDENTIFICATION</scope>
    <source>
        <tissue evidence="9">Whole Larva</tissue>
    </source>
</reference>
<evidence type="ECO:0000256" key="5">
    <source>
        <dbReference type="ARBA" id="ARBA00023242"/>
    </source>
</evidence>